<dbReference type="eggNOG" id="KOG2702">
    <property type="taxonomic scope" value="Eukaryota"/>
</dbReference>
<sequence>MATMDTKLNQLVDTVWARFQEWPGTKRFLIVIGGIPGSGKTTLSLHLTAALNARWSSEHFGSPPIAVFVPMDGFHYTRAQLDTFPNPAEAHARRGAAFTFDGEGFVNLVKRLAEPVTESTETIWAPDFDHAAKDPRENAIAVERHNRIVVLEGNYTLLNIPPWSQIAPLSSLTILATVPHEVARRRLAARHLRAGIVDTLEAGDRRAVENDLPNGDEMLANVVPGVDVLFESVDEEGWGS</sequence>
<dbReference type="OMA" id="EVWFVEV"/>
<reference evidence="1 2" key="1">
    <citation type="journal article" date="2011" name="Cell">
        <title>Insight into structure and assembly of the nuclear pore complex by utilizing the genome of a eukaryotic thermophile.</title>
        <authorList>
            <person name="Amlacher S."/>
            <person name="Sarges P."/>
            <person name="Flemming D."/>
            <person name="van Noort V."/>
            <person name="Kunze R."/>
            <person name="Devos D.P."/>
            <person name="Arumugam M."/>
            <person name="Bork P."/>
            <person name="Hurt E."/>
        </authorList>
    </citation>
    <scope>NUCLEOTIDE SEQUENCE [LARGE SCALE GENOMIC DNA]</scope>
    <source>
        <strain evidence="2">DSM 1495 / CBS 144.50 / IMI 039719</strain>
    </source>
</reference>
<dbReference type="OrthoDB" id="6362633at2759"/>
<dbReference type="STRING" id="759272.G0SEA6"/>
<dbReference type="KEGG" id="cthr:CTHT_0063070"/>
<keyword evidence="1" id="KW-0808">Transferase</keyword>
<accession>G0SEA6</accession>
<dbReference type="Proteomes" id="UP000008066">
    <property type="component" value="Unassembled WGS sequence"/>
</dbReference>
<proteinExistence type="predicted"/>
<gene>
    <name evidence="1" type="ORF">CTHT_0063070</name>
</gene>
<dbReference type="SUPFAM" id="SSF52540">
    <property type="entry name" value="P-loop containing nucleoside triphosphate hydrolases"/>
    <property type="match status" value="1"/>
</dbReference>
<keyword evidence="2" id="KW-1185">Reference proteome</keyword>
<dbReference type="Gene3D" id="3.40.50.300">
    <property type="entry name" value="P-loop containing nucleotide triphosphate hydrolases"/>
    <property type="match status" value="2"/>
</dbReference>
<dbReference type="RefSeq" id="XP_006696614.1">
    <property type="nucleotide sequence ID" value="XM_006696551.1"/>
</dbReference>
<organism evidence="2">
    <name type="scientific">Chaetomium thermophilum (strain DSM 1495 / CBS 144.50 / IMI 039719)</name>
    <name type="common">Thermochaetoides thermophila</name>
    <dbReference type="NCBI Taxonomy" id="759272"/>
    <lineage>
        <taxon>Eukaryota</taxon>
        <taxon>Fungi</taxon>
        <taxon>Dikarya</taxon>
        <taxon>Ascomycota</taxon>
        <taxon>Pezizomycotina</taxon>
        <taxon>Sordariomycetes</taxon>
        <taxon>Sordariomycetidae</taxon>
        <taxon>Sordariales</taxon>
        <taxon>Chaetomiaceae</taxon>
        <taxon>Thermochaetoides</taxon>
    </lineage>
</organism>
<evidence type="ECO:0000313" key="2">
    <source>
        <dbReference type="Proteomes" id="UP000008066"/>
    </source>
</evidence>
<dbReference type="HOGENOM" id="CLU_067202_1_1_1"/>
<name>G0SEA6_CHATD</name>
<evidence type="ECO:0000313" key="1">
    <source>
        <dbReference type="EMBL" id="EGS18283.1"/>
    </source>
</evidence>
<protein>
    <submittedName>
        <fullName evidence="1">Nucleobase, nucleoside, nucleotide kinase-like protein</fullName>
    </submittedName>
</protein>
<dbReference type="PANTHER" id="PTHR10285">
    <property type="entry name" value="URIDINE KINASE"/>
    <property type="match status" value="1"/>
</dbReference>
<dbReference type="GO" id="GO:0016301">
    <property type="term" value="F:kinase activity"/>
    <property type="evidence" value="ECO:0007669"/>
    <property type="project" value="UniProtKB-KW"/>
</dbReference>
<dbReference type="AlphaFoldDB" id="G0SEA6"/>
<dbReference type="GeneID" id="18260345"/>
<dbReference type="EMBL" id="GL988046">
    <property type="protein sequence ID" value="EGS18283.1"/>
    <property type="molecule type" value="Genomic_DNA"/>
</dbReference>
<dbReference type="InterPro" id="IPR027417">
    <property type="entry name" value="P-loop_NTPase"/>
</dbReference>
<keyword evidence="1" id="KW-0418">Kinase</keyword>